<sequence length="99" mass="11235">MLVTNEITQMAKAILTQLHILNGISSTGEHNKRLYFLEDLLEYYDENLVIIEALSNVIARYEDTAAEFVDFNKRQTAIKLTTATLTVLMDQGLNNTNQV</sequence>
<dbReference type="Proteomes" id="UP000184517">
    <property type="component" value="Unassembled WGS sequence"/>
</dbReference>
<organism evidence="1 2">
    <name type="scientific">Marinomonas polaris DSM 16579</name>
    <dbReference type="NCBI Taxonomy" id="1122206"/>
    <lineage>
        <taxon>Bacteria</taxon>
        <taxon>Pseudomonadati</taxon>
        <taxon>Pseudomonadota</taxon>
        <taxon>Gammaproteobacteria</taxon>
        <taxon>Oceanospirillales</taxon>
        <taxon>Oceanospirillaceae</taxon>
        <taxon>Marinomonas</taxon>
    </lineage>
</organism>
<accession>A0A1M5KK30</accession>
<reference evidence="2" key="1">
    <citation type="submission" date="2016-11" db="EMBL/GenBank/DDBJ databases">
        <authorList>
            <person name="Varghese N."/>
            <person name="Submissions S."/>
        </authorList>
    </citation>
    <scope>NUCLEOTIDE SEQUENCE [LARGE SCALE GENOMIC DNA]</scope>
    <source>
        <strain evidence="2">DSM 16579</strain>
    </source>
</reference>
<evidence type="ECO:0000313" key="1">
    <source>
        <dbReference type="EMBL" id="SHG53088.1"/>
    </source>
</evidence>
<evidence type="ECO:0000313" key="2">
    <source>
        <dbReference type="Proteomes" id="UP000184517"/>
    </source>
</evidence>
<gene>
    <name evidence="1" type="ORF">SAMN02745753_04087</name>
</gene>
<name>A0A1M5KK30_9GAMM</name>
<protein>
    <submittedName>
        <fullName evidence="1">HTH-type transcriptional regulator / antitoxin HigA</fullName>
    </submittedName>
</protein>
<dbReference type="RefSeq" id="WP_072841628.1">
    <property type="nucleotide sequence ID" value="NZ_FQVF01000023.1"/>
</dbReference>
<proteinExistence type="predicted"/>
<dbReference type="AlphaFoldDB" id="A0A1M5KK30"/>
<keyword evidence="2" id="KW-1185">Reference proteome</keyword>
<dbReference type="OrthoDB" id="5771335at2"/>
<dbReference type="EMBL" id="FQVF01000023">
    <property type="protein sequence ID" value="SHG53088.1"/>
    <property type="molecule type" value="Genomic_DNA"/>
</dbReference>